<dbReference type="Gene3D" id="3.40.50.150">
    <property type="entry name" value="Vaccinia Virus protein VP39"/>
    <property type="match status" value="1"/>
</dbReference>
<protein>
    <recommendedName>
        <fullName evidence="2">Methyltransferase</fullName>
    </recommendedName>
</protein>
<dbReference type="SUPFAM" id="SSF53335">
    <property type="entry name" value="S-adenosyl-L-methionine-dependent methyltransferases"/>
    <property type="match status" value="1"/>
</dbReference>
<sequence>MTLLQLVNNWKTDKNTAHSYLGLYENLLNKKKHTAKTILEIGIGDFGEKNGGSIKLWRDYFPAATVYGLDILPMARVMDEIQGDPRIVLYTETDAYDEDTFNRLFYGPESKHNLKCDFMLDDGPHKIETNKKFITMYSKILADDGILIIEDLQSIDWLEELAEATPDHLKPYIRFYDLRGIKGRYDDIVFVIDKSGNNSI</sequence>
<evidence type="ECO:0000313" key="1">
    <source>
        <dbReference type="EMBL" id="QHU08109.1"/>
    </source>
</evidence>
<organism evidence="1">
    <name type="scientific">viral metagenome</name>
    <dbReference type="NCBI Taxonomy" id="1070528"/>
    <lineage>
        <taxon>unclassified sequences</taxon>
        <taxon>metagenomes</taxon>
        <taxon>organismal metagenomes</taxon>
    </lineage>
</organism>
<reference evidence="1" key="1">
    <citation type="journal article" date="2020" name="Nature">
        <title>Giant virus diversity and host interactions through global metagenomics.</title>
        <authorList>
            <person name="Schulz F."/>
            <person name="Roux S."/>
            <person name="Paez-Espino D."/>
            <person name="Jungbluth S."/>
            <person name="Walsh D.A."/>
            <person name="Denef V.J."/>
            <person name="McMahon K.D."/>
            <person name="Konstantinidis K.T."/>
            <person name="Eloe-Fadrosh E.A."/>
            <person name="Kyrpides N.C."/>
            <person name="Woyke T."/>
        </authorList>
    </citation>
    <scope>NUCLEOTIDE SEQUENCE</scope>
    <source>
        <strain evidence="1">GVMAG-S-1062768-28</strain>
    </source>
</reference>
<dbReference type="EMBL" id="MN740694">
    <property type="protein sequence ID" value="QHU08109.1"/>
    <property type="molecule type" value="Genomic_DNA"/>
</dbReference>
<dbReference type="AlphaFoldDB" id="A0A6C0JRB7"/>
<name>A0A6C0JRB7_9ZZZZ</name>
<dbReference type="InterPro" id="IPR029063">
    <property type="entry name" value="SAM-dependent_MTases_sf"/>
</dbReference>
<evidence type="ECO:0008006" key="2">
    <source>
        <dbReference type="Google" id="ProtNLM"/>
    </source>
</evidence>
<proteinExistence type="predicted"/>
<accession>A0A6C0JRB7</accession>